<dbReference type="CDD" id="cd05008">
    <property type="entry name" value="SIS_GlmS_GlmD_1"/>
    <property type="match status" value="1"/>
</dbReference>
<evidence type="ECO:0000256" key="1">
    <source>
        <dbReference type="ARBA" id="ARBA00022737"/>
    </source>
</evidence>
<dbReference type="InterPro" id="IPR035490">
    <property type="entry name" value="GlmS/FrlB_SIS"/>
</dbReference>
<dbReference type="GO" id="GO:1901135">
    <property type="term" value="P:carbohydrate derivative metabolic process"/>
    <property type="evidence" value="ECO:0007669"/>
    <property type="project" value="InterPro"/>
</dbReference>
<evidence type="ECO:0000313" key="3">
    <source>
        <dbReference type="EMBL" id="SDU40343.1"/>
    </source>
</evidence>
<reference evidence="4" key="1">
    <citation type="submission" date="2016-10" db="EMBL/GenBank/DDBJ databases">
        <authorList>
            <person name="Varghese N."/>
            <person name="Submissions S."/>
        </authorList>
    </citation>
    <scope>NUCLEOTIDE SEQUENCE [LARGE SCALE GENOMIC DNA]</scope>
    <source>
        <strain evidence="4">DSM 45079</strain>
    </source>
</reference>
<feature type="domain" description="SIS" evidence="2">
    <location>
        <begin position="196"/>
        <end position="337"/>
    </location>
</feature>
<protein>
    <submittedName>
        <fullName evidence="3">Glutamine--fructose-6-phosphate transaminase</fullName>
    </submittedName>
</protein>
<organism evidence="3 4">
    <name type="scientific">Jiangella alkaliphila</name>
    <dbReference type="NCBI Taxonomy" id="419479"/>
    <lineage>
        <taxon>Bacteria</taxon>
        <taxon>Bacillati</taxon>
        <taxon>Actinomycetota</taxon>
        <taxon>Actinomycetes</taxon>
        <taxon>Jiangellales</taxon>
        <taxon>Jiangellaceae</taxon>
        <taxon>Jiangella</taxon>
    </lineage>
</organism>
<dbReference type="PROSITE" id="PS51464">
    <property type="entry name" value="SIS"/>
    <property type="match status" value="2"/>
</dbReference>
<sequence>MTHTIMAREIAEQPEAIARTLESLLPLRPELKTLAEGRRVVLFVARGSSDNAAIYGRYLLEVHAGVPGGLAAPSVATHYHADLDLSEAVVVSVSQSGETEEIVETQAWAAAHGARTIAVTNDGGSALAGAADLALVTRAGAELAVPATKSYITQLVAMAVLADALSAKPGALDGDLDRVPGEVQRLIERREGVDEAAERLASTPETLVSGRGVTFGTALEAALKLEETCLRPVRGLSYADLRHGPIAVVDAEHVALLVSAADGPMVAGMTELAHDLRRRGAAATIGIGGDSGFAGAVDVSVPGPELRELVAPLALVVPAQLTVEALARRLGLDPDAPRGLSKVTQTDPAGS</sequence>
<dbReference type="GO" id="GO:0097367">
    <property type="term" value="F:carbohydrate derivative binding"/>
    <property type="evidence" value="ECO:0007669"/>
    <property type="project" value="InterPro"/>
</dbReference>
<name>A0A1H2I8A2_9ACTN</name>
<keyword evidence="1" id="KW-0677">Repeat</keyword>
<dbReference type="EMBL" id="LT629791">
    <property type="protein sequence ID" value="SDU40343.1"/>
    <property type="molecule type" value="Genomic_DNA"/>
</dbReference>
<evidence type="ECO:0000313" key="4">
    <source>
        <dbReference type="Proteomes" id="UP000182977"/>
    </source>
</evidence>
<feature type="domain" description="SIS" evidence="2">
    <location>
        <begin position="30"/>
        <end position="175"/>
    </location>
</feature>
<proteinExistence type="predicted"/>
<dbReference type="InterPro" id="IPR035466">
    <property type="entry name" value="GlmS/AgaS_SIS"/>
</dbReference>
<dbReference type="PANTHER" id="PTHR10937:SF8">
    <property type="entry name" value="AMINOTRANSFERASE-RELATED"/>
    <property type="match status" value="1"/>
</dbReference>
<dbReference type="CDD" id="cd05009">
    <property type="entry name" value="SIS_GlmS_GlmD_2"/>
    <property type="match status" value="1"/>
</dbReference>
<dbReference type="Gene3D" id="3.40.50.10490">
    <property type="entry name" value="Glucose-6-phosphate isomerase like protein, domain 1"/>
    <property type="match status" value="2"/>
</dbReference>
<dbReference type="AlphaFoldDB" id="A0A1H2I8A2"/>
<dbReference type="InterPro" id="IPR046348">
    <property type="entry name" value="SIS_dom_sf"/>
</dbReference>
<dbReference type="PANTHER" id="PTHR10937">
    <property type="entry name" value="GLUCOSAMINE--FRUCTOSE-6-PHOSPHATE AMINOTRANSFERASE, ISOMERIZING"/>
    <property type="match status" value="1"/>
</dbReference>
<keyword evidence="4" id="KW-1185">Reference proteome</keyword>
<dbReference type="OrthoDB" id="9761808at2"/>
<dbReference type="InterPro" id="IPR001347">
    <property type="entry name" value="SIS_dom"/>
</dbReference>
<evidence type="ECO:0000259" key="2">
    <source>
        <dbReference type="PROSITE" id="PS51464"/>
    </source>
</evidence>
<dbReference type="Pfam" id="PF01380">
    <property type="entry name" value="SIS"/>
    <property type="match status" value="1"/>
</dbReference>
<gene>
    <name evidence="3" type="ORF">SAMN04488563_1513</name>
</gene>
<accession>A0A1H2I8A2</accession>
<dbReference type="STRING" id="419479.SAMN04488563_1513"/>
<dbReference type="Proteomes" id="UP000182977">
    <property type="component" value="Chromosome I"/>
</dbReference>
<dbReference type="SUPFAM" id="SSF53697">
    <property type="entry name" value="SIS domain"/>
    <property type="match status" value="1"/>
</dbReference>